<proteinExistence type="predicted"/>
<accession>X1F172</accession>
<comment type="caution">
    <text evidence="1">The sequence shown here is derived from an EMBL/GenBank/DDBJ whole genome shotgun (WGS) entry which is preliminary data.</text>
</comment>
<gene>
    <name evidence="1" type="ORF">S03H2_20633</name>
</gene>
<feature type="non-terminal residue" evidence="1">
    <location>
        <position position="87"/>
    </location>
</feature>
<evidence type="ECO:0000313" key="1">
    <source>
        <dbReference type="EMBL" id="GAH38662.1"/>
    </source>
</evidence>
<name>X1F172_9ZZZZ</name>
<sequence>MYLDGIDMSNPELGTAWMWPTADMFDEVEVTGIGAPAEYGNFTGAVVNIISKSGGNNFSGTASYYGQFQKFTGDNNPEPYNEETGEG</sequence>
<dbReference type="SUPFAM" id="SSF56935">
    <property type="entry name" value="Porins"/>
    <property type="match status" value="1"/>
</dbReference>
<protein>
    <recommendedName>
        <fullName evidence="2">TonB-dependent receptor plug domain-containing protein</fullName>
    </recommendedName>
</protein>
<reference evidence="1" key="1">
    <citation type="journal article" date="2014" name="Front. Microbiol.">
        <title>High frequency of phylogenetically diverse reductive dehalogenase-homologous genes in deep subseafloor sedimentary metagenomes.</title>
        <authorList>
            <person name="Kawai M."/>
            <person name="Futagami T."/>
            <person name="Toyoda A."/>
            <person name="Takaki Y."/>
            <person name="Nishi S."/>
            <person name="Hori S."/>
            <person name="Arai W."/>
            <person name="Tsubouchi T."/>
            <person name="Morono Y."/>
            <person name="Uchiyama I."/>
            <person name="Ito T."/>
            <person name="Fujiyama A."/>
            <person name="Inagaki F."/>
            <person name="Takami H."/>
        </authorList>
    </citation>
    <scope>NUCLEOTIDE SEQUENCE</scope>
    <source>
        <strain evidence="1">Expedition CK06-06</strain>
    </source>
</reference>
<dbReference type="EMBL" id="BARU01010897">
    <property type="protein sequence ID" value="GAH38662.1"/>
    <property type="molecule type" value="Genomic_DNA"/>
</dbReference>
<evidence type="ECO:0008006" key="2">
    <source>
        <dbReference type="Google" id="ProtNLM"/>
    </source>
</evidence>
<dbReference type="AlphaFoldDB" id="X1F172"/>
<organism evidence="1">
    <name type="scientific">marine sediment metagenome</name>
    <dbReference type="NCBI Taxonomy" id="412755"/>
    <lineage>
        <taxon>unclassified sequences</taxon>
        <taxon>metagenomes</taxon>
        <taxon>ecological metagenomes</taxon>
    </lineage>
</organism>